<reference evidence="2" key="1">
    <citation type="journal article" date="2007" name="PLoS ONE">
        <title>The first genome sequence of an elite grapevine cultivar (Pinot noir Vitis vinifera L.): coping with a highly heterozygous genome.</title>
        <authorList>
            <person name="Velasco R."/>
            <person name="Zharkikh A."/>
            <person name="Troggio M."/>
            <person name="Cartwright D.A."/>
            <person name="Cestaro A."/>
            <person name="Pruss D."/>
            <person name="Pindo M."/>
            <person name="FitzGerald L.M."/>
            <person name="Vezzulli S."/>
            <person name="Reid J."/>
            <person name="Malacarne G."/>
            <person name="Iliev D."/>
            <person name="Coppola G."/>
            <person name="Wardell B."/>
            <person name="Micheletti D."/>
            <person name="Macalma T."/>
            <person name="Facci M."/>
            <person name="Mitchell J.T."/>
            <person name="Perazzolli M."/>
            <person name="Eldredge G."/>
            <person name="Gatto P."/>
            <person name="Oyzerski R."/>
            <person name="Moretto M."/>
            <person name="Gutin N."/>
            <person name="Stefanini M."/>
            <person name="Chen Y."/>
            <person name="Segala C."/>
            <person name="Davenport C."/>
            <person name="Dematte L."/>
            <person name="Mraz A."/>
            <person name="Battilana J."/>
            <person name="Stormo K."/>
            <person name="Costa F."/>
            <person name="Tao Q."/>
            <person name="Si-Ammour A."/>
            <person name="Harkins T."/>
            <person name="Lackey A."/>
            <person name="Perbost C."/>
            <person name="Taillon B."/>
            <person name="Stella A."/>
            <person name="Solovyev V."/>
            <person name="Fawcett J.A."/>
            <person name="Sterck L."/>
            <person name="Vandepoele K."/>
            <person name="Grando S.M."/>
            <person name="Toppo S."/>
            <person name="Moser C."/>
            <person name="Lanchbury J."/>
            <person name="Bogden R."/>
            <person name="Skolnick M."/>
            <person name="Sgaramella V."/>
            <person name="Bhatnagar S.K."/>
            <person name="Fontana P."/>
            <person name="Gutin A."/>
            <person name="Van de Peer Y."/>
            <person name="Salamini F."/>
            <person name="Viola R."/>
        </authorList>
    </citation>
    <scope>NUCLEOTIDE SEQUENCE</scope>
</reference>
<protein>
    <recommendedName>
        <fullName evidence="1">Reverse transcriptase Ty1/copia-type domain-containing protein</fullName>
    </recommendedName>
</protein>
<dbReference type="EMBL" id="AM435113">
    <property type="protein sequence ID" value="CAN67134.1"/>
    <property type="molecule type" value="Genomic_DNA"/>
</dbReference>
<dbReference type="PANTHER" id="PTHR11439:SF463">
    <property type="entry name" value="REVERSE TRANSCRIPTASE TY1_COPIA-TYPE DOMAIN-CONTAINING PROTEIN"/>
    <property type="match status" value="1"/>
</dbReference>
<dbReference type="Pfam" id="PF07727">
    <property type="entry name" value="RVT_2"/>
    <property type="match status" value="1"/>
</dbReference>
<feature type="domain" description="Reverse transcriptase Ty1/copia-type" evidence="1">
    <location>
        <begin position="7"/>
        <end position="112"/>
    </location>
</feature>
<name>A5ATP9_VITVI</name>
<proteinExistence type="predicted"/>
<dbReference type="AlphaFoldDB" id="A5ATP9"/>
<evidence type="ECO:0000259" key="1">
    <source>
        <dbReference type="Pfam" id="PF07727"/>
    </source>
</evidence>
<gene>
    <name evidence="2" type="ORF">VITISV_005194</name>
</gene>
<dbReference type="InterPro" id="IPR013103">
    <property type="entry name" value="RVT_2"/>
</dbReference>
<sequence length="203" mass="23449">MVYELRFLLDFGFMNARLDTSLFIFHRDNLTLLLLVYVDDKILTGTSHGFIDQFVTTLANRFSLKDLDALSYFLEVEAISTIEDLFLSQHKYIRDLLHKTNVVGAKEVITPLSSNKSFKLDDGSPSTNPTFYRQNISALQYLSLTRSNISFVVNRLSQFMHRLTLSHCTTMKRVLRYLKHTLFHGLFVRCHSSSIVHAFSDLD</sequence>
<accession>A5ATP9</accession>
<evidence type="ECO:0000313" key="2">
    <source>
        <dbReference type="EMBL" id="CAN67134.1"/>
    </source>
</evidence>
<dbReference type="PANTHER" id="PTHR11439">
    <property type="entry name" value="GAG-POL-RELATED RETROTRANSPOSON"/>
    <property type="match status" value="1"/>
</dbReference>
<organism evidence="2">
    <name type="scientific">Vitis vinifera</name>
    <name type="common">Grape</name>
    <dbReference type="NCBI Taxonomy" id="29760"/>
    <lineage>
        <taxon>Eukaryota</taxon>
        <taxon>Viridiplantae</taxon>
        <taxon>Streptophyta</taxon>
        <taxon>Embryophyta</taxon>
        <taxon>Tracheophyta</taxon>
        <taxon>Spermatophyta</taxon>
        <taxon>Magnoliopsida</taxon>
        <taxon>eudicotyledons</taxon>
        <taxon>Gunneridae</taxon>
        <taxon>Pentapetalae</taxon>
        <taxon>rosids</taxon>
        <taxon>Vitales</taxon>
        <taxon>Vitaceae</taxon>
        <taxon>Viteae</taxon>
        <taxon>Vitis</taxon>
    </lineage>
</organism>